<feature type="non-terminal residue" evidence="2">
    <location>
        <position position="1"/>
    </location>
</feature>
<feature type="region of interest" description="Disordered" evidence="1">
    <location>
        <begin position="43"/>
        <end position="68"/>
    </location>
</feature>
<protein>
    <submittedName>
        <fullName evidence="2">Uncharacterized protein</fullName>
    </submittedName>
</protein>
<sequence>RIPGGETTGASGNSDDGVKDSCLSGLCSACSDSLFASELIEHKKGETNGSSGATSKESSDRSESEEDE</sequence>
<reference evidence="2" key="1">
    <citation type="journal article" date="2019" name="Sci. Rep.">
        <title>Draft genome of Tanacetum cinerariifolium, the natural source of mosquito coil.</title>
        <authorList>
            <person name="Yamashiro T."/>
            <person name="Shiraishi A."/>
            <person name="Satake H."/>
            <person name="Nakayama K."/>
        </authorList>
    </citation>
    <scope>NUCLEOTIDE SEQUENCE</scope>
</reference>
<dbReference type="AlphaFoldDB" id="A0A699TGP1"/>
<proteinExistence type="predicted"/>
<evidence type="ECO:0000256" key="1">
    <source>
        <dbReference type="SAM" id="MobiDB-lite"/>
    </source>
</evidence>
<accession>A0A699TGP1</accession>
<name>A0A699TGP1_TANCI</name>
<gene>
    <name evidence="2" type="ORF">Tci_880939</name>
</gene>
<evidence type="ECO:0000313" key="2">
    <source>
        <dbReference type="EMBL" id="GFD08970.1"/>
    </source>
</evidence>
<organism evidence="2">
    <name type="scientific">Tanacetum cinerariifolium</name>
    <name type="common">Dalmatian daisy</name>
    <name type="synonym">Chrysanthemum cinerariifolium</name>
    <dbReference type="NCBI Taxonomy" id="118510"/>
    <lineage>
        <taxon>Eukaryota</taxon>
        <taxon>Viridiplantae</taxon>
        <taxon>Streptophyta</taxon>
        <taxon>Embryophyta</taxon>
        <taxon>Tracheophyta</taxon>
        <taxon>Spermatophyta</taxon>
        <taxon>Magnoliopsida</taxon>
        <taxon>eudicotyledons</taxon>
        <taxon>Gunneridae</taxon>
        <taxon>Pentapetalae</taxon>
        <taxon>asterids</taxon>
        <taxon>campanulids</taxon>
        <taxon>Asterales</taxon>
        <taxon>Asteraceae</taxon>
        <taxon>Asteroideae</taxon>
        <taxon>Anthemideae</taxon>
        <taxon>Anthemidinae</taxon>
        <taxon>Tanacetum</taxon>
    </lineage>
</organism>
<dbReference type="EMBL" id="BKCJ011242058">
    <property type="protein sequence ID" value="GFD08970.1"/>
    <property type="molecule type" value="Genomic_DNA"/>
</dbReference>
<comment type="caution">
    <text evidence="2">The sequence shown here is derived from an EMBL/GenBank/DDBJ whole genome shotgun (WGS) entry which is preliminary data.</text>
</comment>